<keyword evidence="10 15" id="KW-0472">Membrane</keyword>
<keyword evidence="5" id="KW-0997">Cell inner membrane</keyword>
<dbReference type="GO" id="GO:0048034">
    <property type="term" value="P:heme O biosynthetic process"/>
    <property type="evidence" value="ECO:0007669"/>
    <property type="project" value="UniProtKB-UniRule"/>
</dbReference>
<keyword evidence="4 15" id="KW-1003">Cell membrane</keyword>
<dbReference type="NCBIfam" id="NF003349">
    <property type="entry name" value="PRK04375.1-2"/>
    <property type="match status" value="1"/>
</dbReference>
<evidence type="ECO:0000256" key="7">
    <source>
        <dbReference type="ARBA" id="ARBA00022692"/>
    </source>
</evidence>
<accession>A0A0E2BJF3</accession>
<evidence type="ECO:0000256" key="1">
    <source>
        <dbReference type="ARBA" id="ARBA00004651"/>
    </source>
</evidence>
<dbReference type="AlphaFoldDB" id="A0A0E2BJF3"/>
<dbReference type="InterPro" id="IPR044878">
    <property type="entry name" value="UbiA_sf"/>
</dbReference>
<feature type="transmembrane region" description="Helical" evidence="15">
    <location>
        <begin position="139"/>
        <end position="158"/>
    </location>
</feature>
<feature type="transmembrane region" description="Helical" evidence="15">
    <location>
        <begin position="18"/>
        <end position="34"/>
    </location>
</feature>
<evidence type="ECO:0000256" key="6">
    <source>
        <dbReference type="ARBA" id="ARBA00022679"/>
    </source>
</evidence>
<dbReference type="EMBL" id="AHMY02000010">
    <property type="protein sequence ID" value="EKO17451.1"/>
    <property type="molecule type" value="Genomic_DNA"/>
</dbReference>
<dbReference type="CDD" id="cd13957">
    <property type="entry name" value="PT_UbiA_Cox10"/>
    <property type="match status" value="1"/>
</dbReference>
<feature type="transmembrane region" description="Helical" evidence="15">
    <location>
        <begin position="85"/>
        <end position="105"/>
    </location>
</feature>
<dbReference type="EC" id="2.5.1.141" evidence="3 15"/>
<keyword evidence="6 15" id="KW-0808">Transferase</keyword>
<sequence>MASSTFFSDWNQMLKPRVTSLVLATIIPGLYLASEQSPSGFLIAITLFGTFLMSSASFIFNQVIEKDRDAKMKRTSNRPIPSGRIGVAQATLVGISMMGSSFYVLAVYVNLLTALCAFAALISYVFLYTIFLKPRTTQNIVIGGVAGCVGPLIGYAAIGNSLPVQAWVLFMMIFLWTPAHFWALAIFLKEEYSDADFPMLPVVKGIHQTTKSIFFYTIFYCIACVSFYFLESSMGFLYLMTALVVCAWMGILSYRLIQNPEPQSARKFFFFSILHLFIINITIVVDHLI</sequence>
<feature type="transmembrane region" description="Helical" evidence="15">
    <location>
        <begin position="111"/>
        <end position="132"/>
    </location>
</feature>
<comment type="caution">
    <text evidence="16">The sequence shown here is derived from an EMBL/GenBank/DDBJ whole genome shotgun (WGS) entry which is preliminary data.</text>
</comment>
<evidence type="ECO:0000256" key="14">
    <source>
        <dbReference type="ARBA" id="ARBA00047690"/>
    </source>
</evidence>
<comment type="subcellular location">
    <subcellularLocation>
        <location evidence="1 15">Cell membrane</location>
        <topology evidence="1 15">Multi-pass membrane protein</topology>
    </subcellularLocation>
</comment>
<reference evidence="16 17" key="1">
    <citation type="submission" date="2012-10" db="EMBL/GenBank/DDBJ databases">
        <authorList>
            <person name="Harkins D.M."/>
            <person name="Durkin A.S."/>
            <person name="Brinkac L.M."/>
            <person name="Selengut J.D."/>
            <person name="Sanka R."/>
            <person name="DePew J."/>
            <person name="Purushe J."/>
            <person name="Peacock S.J."/>
            <person name="Thaipadungpanit J."/>
            <person name="Wuthiekanun V.W."/>
            <person name="Day N.P."/>
            <person name="Vinetz J.M."/>
            <person name="Sutton G.G."/>
            <person name="Nelson W.C."/>
            <person name="Fouts D.E."/>
        </authorList>
    </citation>
    <scope>NUCLEOTIDE SEQUENCE [LARGE SCALE GENOMIC DNA]</scope>
    <source>
        <strain evidence="16 17">H1</strain>
    </source>
</reference>
<evidence type="ECO:0000256" key="12">
    <source>
        <dbReference type="ARBA" id="ARBA00040810"/>
    </source>
</evidence>
<dbReference type="Pfam" id="PF01040">
    <property type="entry name" value="UbiA"/>
    <property type="match status" value="1"/>
</dbReference>
<evidence type="ECO:0000256" key="10">
    <source>
        <dbReference type="ARBA" id="ARBA00023136"/>
    </source>
</evidence>
<dbReference type="PANTHER" id="PTHR43448:SF7">
    <property type="entry name" value="4-HYDROXYBENZOATE SOLANESYLTRANSFERASE"/>
    <property type="match status" value="1"/>
</dbReference>
<dbReference type="RefSeq" id="WP_004764120.1">
    <property type="nucleotide sequence ID" value="NZ_AHMY02000010.1"/>
</dbReference>
<evidence type="ECO:0000256" key="15">
    <source>
        <dbReference type="HAMAP-Rule" id="MF_00154"/>
    </source>
</evidence>
<keyword evidence="7 15" id="KW-0812">Transmembrane</keyword>
<comment type="catalytic activity">
    <reaction evidence="14 15">
        <text>heme b + (2E,6E)-farnesyl diphosphate + H2O = Fe(II)-heme o + diphosphate</text>
        <dbReference type="Rhea" id="RHEA:28070"/>
        <dbReference type="ChEBI" id="CHEBI:15377"/>
        <dbReference type="ChEBI" id="CHEBI:33019"/>
        <dbReference type="ChEBI" id="CHEBI:60344"/>
        <dbReference type="ChEBI" id="CHEBI:60530"/>
        <dbReference type="ChEBI" id="CHEBI:175763"/>
        <dbReference type="EC" id="2.5.1.141"/>
    </reaction>
</comment>
<feature type="transmembrane region" description="Helical" evidence="15">
    <location>
        <begin position="213"/>
        <end position="230"/>
    </location>
</feature>
<dbReference type="Gene3D" id="1.10.357.140">
    <property type="entry name" value="UbiA prenyltransferase"/>
    <property type="match status" value="1"/>
</dbReference>
<dbReference type="GO" id="GO:0008495">
    <property type="term" value="F:protoheme IX farnesyltransferase activity"/>
    <property type="evidence" value="ECO:0007669"/>
    <property type="project" value="UniProtKB-UniRule"/>
</dbReference>
<evidence type="ECO:0000256" key="2">
    <source>
        <dbReference type="ARBA" id="ARBA00004919"/>
    </source>
</evidence>
<dbReference type="NCBIfam" id="TIGR01473">
    <property type="entry name" value="cyoE_ctaB"/>
    <property type="match status" value="1"/>
</dbReference>
<name>A0A0E2BJF3_9LEPT</name>
<proteinExistence type="inferred from homology"/>
<feature type="transmembrane region" description="Helical" evidence="15">
    <location>
        <begin position="164"/>
        <end position="188"/>
    </location>
</feature>
<evidence type="ECO:0000256" key="9">
    <source>
        <dbReference type="ARBA" id="ARBA00023133"/>
    </source>
</evidence>
<keyword evidence="8 15" id="KW-1133">Transmembrane helix</keyword>
<evidence type="ECO:0000256" key="4">
    <source>
        <dbReference type="ARBA" id="ARBA00022475"/>
    </source>
</evidence>
<evidence type="ECO:0000256" key="8">
    <source>
        <dbReference type="ARBA" id="ARBA00022989"/>
    </source>
</evidence>
<dbReference type="InterPro" id="IPR006369">
    <property type="entry name" value="Protohaem_IX_farnesylTrfase"/>
</dbReference>
<feature type="transmembrane region" description="Helical" evidence="15">
    <location>
        <begin position="268"/>
        <end position="285"/>
    </location>
</feature>
<dbReference type="PANTHER" id="PTHR43448">
    <property type="entry name" value="PROTOHEME IX FARNESYLTRANSFERASE, MITOCHONDRIAL"/>
    <property type="match status" value="1"/>
</dbReference>
<dbReference type="FunFam" id="1.10.357.140:FF:000006">
    <property type="entry name" value="Protoheme IX farnesyltransferase, mitochondrial"/>
    <property type="match status" value="1"/>
</dbReference>
<feature type="transmembrane region" description="Helical" evidence="15">
    <location>
        <begin position="236"/>
        <end position="256"/>
    </location>
</feature>
<keyword evidence="9 15" id="KW-0350">Heme biosynthesis</keyword>
<evidence type="ECO:0000256" key="13">
    <source>
        <dbReference type="ARBA" id="ARBA00042475"/>
    </source>
</evidence>
<evidence type="ECO:0000256" key="3">
    <source>
        <dbReference type="ARBA" id="ARBA00012292"/>
    </source>
</evidence>
<comment type="miscellaneous">
    <text evidence="15">Carbon 2 of the heme B porphyrin ring is defined according to the Fischer nomenclature.</text>
</comment>
<comment type="pathway">
    <text evidence="2 15">Porphyrin-containing compound metabolism; heme O biosynthesis; heme O from protoheme: step 1/1.</text>
</comment>
<protein>
    <recommendedName>
        <fullName evidence="12 15">Protoheme IX farnesyltransferase</fullName>
        <ecNumber evidence="3 15">2.5.1.141</ecNumber>
    </recommendedName>
    <alternativeName>
        <fullName evidence="13 15">Heme B farnesyltransferase</fullName>
    </alternativeName>
    <alternativeName>
        <fullName evidence="11 15">Heme O synthase</fullName>
    </alternativeName>
</protein>
<organism evidence="16 17">
    <name type="scientific">Leptospira kirschneri str. H1</name>
    <dbReference type="NCBI Taxonomy" id="1049966"/>
    <lineage>
        <taxon>Bacteria</taxon>
        <taxon>Pseudomonadati</taxon>
        <taxon>Spirochaetota</taxon>
        <taxon>Spirochaetia</taxon>
        <taxon>Leptospirales</taxon>
        <taxon>Leptospiraceae</taxon>
        <taxon>Leptospira</taxon>
    </lineage>
</organism>
<evidence type="ECO:0000256" key="5">
    <source>
        <dbReference type="ARBA" id="ARBA00022519"/>
    </source>
</evidence>
<dbReference type="UniPathway" id="UPA00834">
    <property type="reaction ID" value="UER00712"/>
</dbReference>
<feature type="transmembrane region" description="Helical" evidence="15">
    <location>
        <begin position="40"/>
        <end position="64"/>
    </location>
</feature>
<gene>
    <name evidence="16" type="primary">cyoE</name>
    <name evidence="15" type="synonym">ctaB</name>
    <name evidence="16" type="ORF">LEP1GSC081_0588</name>
</gene>
<evidence type="ECO:0000313" key="17">
    <source>
        <dbReference type="Proteomes" id="UP000006253"/>
    </source>
</evidence>
<dbReference type="InterPro" id="IPR000537">
    <property type="entry name" value="UbiA_prenyltransferase"/>
</dbReference>
<comment type="function">
    <text evidence="15">Converts heme B (protoheme IX) to heme O by substitution of the vinyl group on carbon 2 of heme B porphyrin ring with a hydroxyethyl farnesyl side group.</text>
</comment>
<dbReference type="HAMAP" id="MF_00154">
    <property type="entry name" value="CyoE_CtaB"/>
    <property type="match status" value="1"/>
</dbReference>
<comment type="similarity">
    <text evidence="15">Belongs to the UbiA prenyltransferase family. Protoheme IX farnesyltransferase subfamily.</text>
</comment>
<dbReference type="Proteomes" id="UP000006253">
    <property type="component" value="Unassembled WGS sequence"/>
</dbReference>
<evidence type="ECO:0000256" key="11">
    <source>
        <dbReference type="ARBA" id="ARBA00030253"/>
    </source>
</evidence>
<dbReference type="GO" id="GO:0005886">
    <property type="term" value="C:plasma membrane"/>
    <property type="evidence" value="ECO:0007669"/>
    <property type="project" value="UniProtKB-SubCell"/>
</dbReference>
<evidence type="ECO:0000313" key="16">
    <source>
        <dbReference type="EMBL" id="EKO17451.1"/>
    </source>
</evidence>